<dbReference type="EMBL" id="GL876968">
    <property type="protein sequence ID" value="KLU85235.1"/>
    <property type="molecule type" value="Genomic_DNA"/>
</dbReference>
<gene>
    <name evidence="3" type="ORF">MAPG_04265</name>
</gene>
<reference evidence="3" key="1">
    <citation type="submission" date="2010-05" db="EMBL/GenBank/DDBJ databases">
        <title>The Genome Sequence of Magnaporthe poae strain ATCC 64411.</title>
        <authorList>
            <consortium name="The Broad Institute Genome Sequencing Platform"/>
            <consortium name="Broad Institute Genome Sequencing Center for Infectious Disease"/>
            <person name="Ma L.-J."/>
            <person name="Dead R."/>
            <person name="Young S."/>
            <person name="Zeng Q."/>
            <person name="Koehrsen M."/>
            <person name="Alvarado L."/>
            <person name="Berlin A."/>
            <person name="Chapman S.B."/>
            <person name="Chen Z."/>
            <person name="Freedman E."/>
            <person name="Gellesch M."/>
            <person name="Goldberg J."/>
            <person name="Griggs A."/>
            <person name="Gujja S."/>
            <person name="Heilman E.R."/>
            <person name="Heiman D."/>
            <person name="Hepburn T."/>
            <person name="Howarth C."/>
            <person name="Jen D."/>
            <person name="Larson L."/>
            <person name="Mehta T."/>
            <person name="Neiman D."/>
            <person name="Pearson M."/>
            <person name="Roberts A."/>
            <person name="Saif S."/>
            <person name="Shea T."/>
            <person name="Shenoy N."/>
            <person name="Sisk P."/>
            <person name="Stolte C."/>
            <person name="Sykes S."/>
            <person name="Walk T."/>
            <person name="White J."/>
            <person name="Yandava C."/>
            <person name="Haas B."/>
            <person name="Nusbaum C."/>
            <person name="Birren B."/>
        </authorList>
    </citation>
    <scope>NUCLEOTIDE SEQUENCE</scope>
    <source>
        <strain evidence="3">ATCC 64411</strain>
    </source>
</reference>
<reference evidence="4" key="5">
    <citation type="submission" date="2015-06" db="UniProtKB">
        <authorList>
            <consortium name="EnsemblFungi"/>
        </authorList>
    </citation>
    <scope>IDENTIFICATION</scope>
    <source>
        <strain evidence="4">ATCC 64411</strain>
    </source>
</reference>
<dbReference type="OrthoDB" id="540004at2759"/>
<evidence type="ECO:0000256" key="2">
    <source>
        <dbReference type="SAM" id="Phobius"/>
    </source>
</evidence>
<keyword evidence="2" id="KW-0812">Transmembrane</keyword>
<evidence type="ECO:0000313" key="3">
    <source>
        <dbReference type="EMBL" id="KLU85235.1"/>
    </source>
</evidence>
<name>A0A0C4CSE5_MAGP6</name>
<dbReference type="EnsemblFungi" id="MAPG_04265T1">
    <property type="protein sequence ID" value="MAPG_04265T1"/>
    <property type="gene ID" value="MAPG_04265"/>
</dbReference>
<dbReference type="EMBL" id="ADBL01001010">
    <property type="status" value="NOT_ANNOTATED_CDS"/>
    <property type="molecule type" value="Genomic_DNA"/>
</dbReference>
<reference evidence="3" key="3">
    <citation type="submission" date="2011-03" db="EMBL/GenBank/DDBJ databases">
        <title>Annotation of Magnaporthe poae ATCC 64411.</title>
        <authorList>
            <person name="Ma L.-J."/>
            <person name="Dead R."/>
            <person name="Young S.K."/>
            <person name="Zeng Q."/>
            <person name="Gargeya S."/>
            <person name="Fitzgerald M."/>
            <person name="Haas B."/>
            <person name="Abouelleil A."/>
            <person name="Alvarado L."/>
            <person name="Arachchi H.M."/>
            <person name="Berlin A."/>
            <person name="Brown A."/>
            <person name="Chapman S.B."/>
            <person name="Chen Z."/>
            <person name="Dunbar C."/>
            <person name="Freedman E."/>
            <person name="Gearin G."/>
            <person name="Gellesch M."/>
            <person name="Goldberg J."/>
            <person name="Griggs A."/>
            <person name="Gujja S."/>
            <person name="Heiman D."/>
            <person name="Howarth C."/>
            <person name="Larson L."/>
            <person name="Lui A."/>
            <person name="MacDonald P.J.P."/>
            <person name="Mehta T."/>
            <person name="Montmayeur A."/>
            <person name="Murphy C."/>
            <person name="Neiman D."/>
            <person name="Pearson M."/>
            <person name="Priest M."/>
            <person name="Roberts A."/>
            <person name="Saif S."/>
            <person name="Shea T."/>
            <person name="Shenoy N."/>
            <person name="Sisk P."/>
            <person name="Stolte C."/>
            <person name="Sykes S."/>
            <person name="Yandava C."/>
            <person name="Wortman J."/>
            <person name="Nusbaum C."/>
            <person name="Birren B."/>
        </authorList>
    </citation>
    <scope>NUCLEOTIDE SEQUENCE</scope>
    <source>
        <strain evidence="3">ATCC 64411</strain>
    </source>
</reference>
<dbReference type="EMBL" id="GL876968">
    <property type="protein sequence ID" value="KLU85236.1"/>
    <property type="molecule type" value="Genomic_DNA"/>
</dbReference>
<reference evidence="5" key="2">
    <citation type="submission" date="2010-05" db="EMBL/GenBank/DDBJ databases">
        <title>The genome sequence of Magnaporthe poae strain ATCC 64411.</title>
        <authorList>
            <person name="Ma L.-J."/>
            <person name="Dead R."/>
            <person name="Young S."/>
            <person name="Zeng Q."/>
            <person name="Koehrsen M."/>
            <person name="Alvarado L."/>
            <person name="Berlin A."/>
            <person name="Chapman S.B."/>
            <person name="Chen Z."/>
            <person name="Freedman E."/>
            <person name="Gellesch M."/>
            <person name="Goldberg J."/>
            <person name="Griggs A."/>
            <person name="Gujja S."/>
            <person name="Heilman E.R."/>
            <person name="Heiman D."/>
            <person name="Hepburn T."/>
            <person name="Howarth C."/>
            <person name="Jen D."/>
            <person name="Larson L."/>
            <person name="Mehta T."/>
            <person name="Neiman D."/>
            <person name="Pearson M."/>
            <person name="Roberts A."/>
            <person name="Saif S."/>
            <person name="Shea T."/>
            <person name="Shenoy N."/>
            <person name="Sisk P."/>
            <person name="Stolte C."/>
            <person name="Sykes S."/>
            <person name="Walk T."/>
            <person name="White J."/>
            <person name="Yandava C."/>
            <person name="Haas B."/>
            <person name="Nusbaum C."/>
            <person name="Birren B."/>
        </authorList>
    </citation>
    <scope>NUCLEOTIDE SEQUENCE [LARGE SCALE GENOMIC DNA]</scope>
    <source>
        <strain evidence="5">ATCC 64411 / 73-15</strain>
    </source>
</reference>
<feature type="region of interest" description="Disordered" evidence="1">
    <location>
        <begin position="465"/>
        <end position="541"/>
    </location>
</feature>
<evidence type="ECO:0000256" key="1">
    <source>
        <dbReference type="SAM" id="MobiDB-lite"/>
    </source>
</evidence>
<feature type="compositionally biased region" description="Basic and acidic residues" evidence="1">
    <location>
        <begin position="465"/>
        <end position="475"/>
    </location>
</feature>
<dbReference type="eggNOG" id="ENOG502SMKA">
    <property type="taxonomic scope" value="Eukaryota"/>
</dbReference>
<evidence type="ECO:0008006" key="6">
    <source>
        <dbReference type="Google" id="ProtNLM"/>
    </source>
</evidence>
<evidence type="ECO:0000313" key="4">
    <source>
        <dbReference type="EnsemblFungi" id="MAPG_04265T1"/>
    </source>
</evidence>
<keyword evidence="2" id="KW-1133">Transmembrane helix</keyword>
<reference evidence="4" key="4">
    <citation type="journal article" date="2015" name="G3 (Bethesda)">
        <title>Genome sequences of three phytopathogenic species of the Magnaporthaceae family of fungi.</title>
        <authorList>
            <person name="Okagaki L.H."/>
            <person name="Nunes C.C."/>
            <person name="Sailsbery J."/>
            <person name="Clay B."/>
            <person name="Brown D."/>
            <person name="John T."/>
            <person name="Oh Y."/>
            <person name="Young N."/>
            <person name="Fitzgerald M."/>
            <person name="Haas B.J."/>
            <person name="Zeng Q."/>
            <person name="Young S."/>
            <person name="Adiconis X."/>
            <person name="Fan L."/>
            <person name="Levin J.Z."/>
            <person name="Mitchell T.K."/>
            <person name="Okubara P.A."/>
            <person name="Farman M.L."/>
            <person name="Kohn L.M."/>
            <person name="Birren B."/>
            <person name="Ma L.-J."/>
            <person name="Dean R.A."/>
        </authorList>
    </citation>
    <scope>NUCLEOTIDE SEQUENCE</scope>
    <source>
        <strain evidence="4">ATCC 64411 / 73-15</strain>
    </source>
</reference>
<sequence length="541" mass="58658">MLVEYSLHYVAAVLGDHLYLFGGGTSQKNIGTGSTKPYDVVHSNKPLAIPLNVDWNTETVNDKVQTMDSPANFPIVRPGLWPNAKENKMYSWGGGFRGGLPGGNESIKNPRLRVFTKGDPDSLYGAWAIDPKPPGDPPAHIKLTQHASWTSCNGLGFIFGGSYVEVDPQQYRGFGTLGLVIYNMTYNTWRNESETSKKFGKAPRAGNHEHGTAACLPTAGTRGEGVVVFLGGAQRSIENPADQLDVRMDTVSFYDIGSNDLYTQKTTSESSAPLARRRACSVAARSSNNRSYEIFVFGGLNEQPANMHILTIPGFGWFQAGYPGADSAEPRCNQACVVAGNRQMISVGGMPSMSDQWSSPDPWKNGMKVFDMVNLKWGNQYISSAPAYESPAMIRNWYDQGGVAEWDNDVNRRLFSSSTETPQNSSGPNIAAIAGGAAAGGIVLTALVAGLLFWYYRRKRGRAAERGTSLHEDPAKGSTKGTTGWDHDSSVTPASGDLPSEVQTMPSELHNGVDIVHELQPAEPKPSELSASPSNNRCYYR</sequence>
<dbReference type="EnsemblFungi" id="MAPG_04265T0">
    <property type="protein sequence ID" value="MAPG_04265T0"/>
    <property type="gene ID" value="MAPG_04265"/>
</dbReference>
<dbReference type="SUPFAM" id="SSF50965">
    <property type="entry name" value="Galactose oxidase, central domain"/>
    <property type="match status" value="1"/>
</dbReference>
<dbReference type="OMA" id="IGTRTWH"/>
<feature type="transmembrane region" description="Helical" evidence="2">
    <location>
        <begin position="430"/>
        <end position="456"/>
    </location>
</feature>
<dbReference type="Proteomes" id="UP000011715">
    <property type="component" value="Unassembled WGS sequence"/>
</dbReference>
<organism evidence="4 5">
    <name type="scientific">Magnaporthiopsis poae (strain ATCC 64411 / 73-15)</name>
    <name type="common">Kentucky bluegrass fungus</name>
    <name type="synonym">Magnaporthe poae</name>
    <dbReference type="NCBI Taxonomy" id="644358"/>
    <lineage>
        <taxon>Eukaryota</taxon>
        <taxon>Fungi</taxon>
        <taxon>Dikarya</taxon>
        <taxon>Ascomycota</taxon>
        <taxon>Pezizomycotina</taxon>
        <taxon>Sordariomycetes</taxon>
        <taxon>Sordariomycetidae</taxon>
        <taxon>Magnaporthales</taxon>
        <taxon>Magnaporthaceae</taxon>
        <taxon>Magnaporthiopsis</taxon>
    </lineage>
</organism>
<dbReference type="AlphaFoldDB" id="A0A0C4CSE5"/>
<keyword evidence="5" id="KW-1185">Reference proteome</keyword>
<keyword evidence="2" id="KW-0472">Membrane</keyword>
<dbReference type="STRING" id="644358.A0A0C4CSE5"/>
<proteinExistence type="predicted"/>
<dbReference type="Gene3D" id="2.120.10.80">
    <property type="entry name" value="Kelch-type beta propeller"/>
    <property type="match status" value="1"/>
</dbReference>
<accession>A0A0C4CSE5</accession>
<dbReference type="VEuPathDB" id="FungiDB:MAPG_04265"/>
<evidence type="ECO:0000313" key="5">
    <source>
        <dbReference type="Proteomes" id="UP000011715"/>
    </source>
</evidence>
<feature type="compositionally biased region" description="Polar residues" evidence="1">
    <location>
        <begin position="529"/>
        <end position="541"/>
    </location>
</feature>
<dbReference type="InterPro" id="IPR011043">
    <property type="entry name" value="Gal_Oxase/kelch_b-propeller"/>
</dbReference>
<dbReference type="InterPro" id="IPR015915">
    <property type="entry name" value="Kelch-typ_b-propeller"/>
</dbReference>
<protein>
    <recommendedName>
        <fullName evidence="6">Kelch repeat protein</fullName>
    </recommendedName>
</protein>